<dbReference type="PANTHER" id="PTHR46093">
    <property type="entry name" value="ACYL-COA-BINDING DOMAIN-CONTAINING PROTEIN 5"/>
    <property type="match status" value="1"/>
</dbReference>
<dbReference type="Gene3D" id="2.120.10.80">
    <property type="entry name" value="Kelch-type beta propeller"/>
    <property type="match status" value="1"/>
</dbReference>
<feature type="domain" description="F-box" evidence="3">
    <location>
        <begin position="14"/>
        <end position="66"/>
    </location>
</feature>
<evidence type="ECO:0000259" key="3">
    <source>
        <dbReference type="PROSITE" id="PS50181"/>
    </source>
</evidence>
<comment type="caution">
    <text evidence="4">The sequence shown here is derived from an EMBL/GenBank/DDBJ whole genome shotgun (WGS) entry which is preliminary data.</text>
</comment>
<evidence type="ECO:0000313" key="4">
    <source>
        <dbReference type="EMBL" id="CAG8452780.1"/>
    </source>
</evidence>
<dbReference type="Pfam" id="PF24681">
    <property type="entry name" value="Kelch_KLHDC2_KLHL20_DRC7"/>
    <property type="match status" value="1"/>
</dbReference>
<keyword evidence="2" id="KW-0677">Repeat</keyword>
<accession>A0A9N8VJS1</accession>
<dbReference type="AlphaFoldDB" id="A0A9N8VJS1"/>
<dbReference type="InterPro" id="IPR036047">
    <property type="entry name" value="F-box-like_dom_sf"/>
</dbReference>
<evidence type="ECO:0000256" key="1">
    <source>
        <dbReference type="ARBA" id="ARBA00022441"/>
    </source>
</evidence>
<keyword evidence="5" id="KW-1185">Reference proteome</keyword>
<sequence>MYVCSKPRQSSFIVSKLTTLPNEAIEEIFTYLDTKDLKSLSLICKKLFSVVRIYRFGIVHPIWKDAMEHIAGEGPSSSINADGVLIKNIYYVLDLSTNNPSCWLLYLGTSHLAWRNKSIKYNSKFGHFEPVKSSKATAIRYMIYVFGGENSQTEKISNILYSLDTRTMKLSRIRQSEKTVKPRFMHTLNTIDSDRIAIFGGRSSFNDIQYDINDFSVYDIIKNKWTHYTPKSDLPYSRFLHSATVSLDKLYIYGGRQKIHNKGSSKIHDDEDLWAYDIRKNNWTKYLSPSSDNFPFELPREWIPTSGQNTKPGRRSSACIFPLGKRIAMIGGSDWSDKEQETPWEYMKLFSPAQKRWEQVRVKGMPKLKHCIVLISQSKVGINRRLVIGQSFGGKAVIGWICD</sequence>
<evidence type="ECO:0000313" key="5">
    <source>
        <dbReference type="Proteomes" id="UP000789508"/>
    </source>
</evidence>
<dbReference type="PANTHER" id="PTHR46093:SF18">
    <property type="entry name" value="FIBRONECTIN TYPE-III DOMAIN-CONTAINING PROTEIN"/>
    <property type="match status" value="1"/>
</dbReference>
<dbReference type="InterPro" id="IPR015915">
    <property type="entry name" value="Kelch-typ_b-propeller"/>
</dbReference>
<dbReference type="SUPFAM" id="SSF81383">
    <property type="entry name" value="F-box domain"/>
    <property type="match status" value="1"/>
</dbReference>
<dbReference type="SMART" id="SM00256">
    <property type="entry name" value="FBOX"/>
    <property type="match status" value="1"/>
</dbReference>
<dbReference type="EMBL" id="CAJVPS010000105">
    <property type="protein sequence ID" value="CAG8452780.1"/>
    <property type="molecule type" value="Genomic_DNA"/>
</dbReference>
<dbReference type="Pfam" id="PF00646">
    <property type="entry name" value="F-box"/>
    <property type="match status" value="1"/>
</dbReference>
<gene>
    <name evidence="4" type="ORF">ALEPTO_LOCUS1107</name>
</gene>
<keyword evidence="1" id="KW-0880">Kelch repeat</keyword>
<dbReference type="Proteomes" id="UP000789508">
    <property type="component" value="Unassembled WGS sequence"/>
</dbReference>
<dbReference type="CDD" id="cd09917">
    <property type="entry name" value="F-box_SF"/>
    <property type="match status" value="1"/>
</dbReference>
<dbReference type="SUPFAM" id="SSF117281">
    <property type="entry name" value="Kelch motif"/>
    <property type="match status" value="1"/>
</dbReference>
<organism evidence="4 5">
    <name type="scientific">Ambispora leptoticha</name>
    <dbReference type="NCBI Taxonomy" id="144679"/>
    <lineage>
        <taxon>Eukaryota</taxon>
        <taxon>Fungi</taxon>
        <taxon>Fungi incertae sedis</taxon>
        <taxon>Mucoromycota</taxon>
        <taxon>Glomeromycotina</taxon>
        <taxon>Glomeromycetes</taxon>
        <taxon>Archaeosporales</taxon>
        <taxon>Ambisporaceae</taxon>
        <taxon>Ambispora</taxon>
    </lineage>
</organism>
<dbReference type="PROSITE" id="PS50181">
    <property type="entry name" value="FBOX"/>
    <property type="match status" value="1"/>
</dbReference>
<dbReference type="OrthoDB" id="10250130at2759"/>
<protein>
    <submittedName>
        <fullName evidence="4">14537_t:CDS:1</fullName>
    </submittedName>
</protein>
<reference evidence="4" key="1">
    <citation type="submission" date="2021-06" db="EMBL/GenBank/DDBJ databases">
        <authorList>
            <person name="Kallberg Y."/>
            <person name="Tangrot J."/>
            <person name="Rosling A."/>
        </authorList>
    </citation>
    <scope>NUCLEOTIDE SEQUENCE</scope>
    <source>
        <strain evidence="4">FL130A</strain>
    </source>
</reference>
<proteinExistence type="predicted"/>
<dbReference type="Gene3D" id="1.20.1280.50">
    <property type="match status" value="1"/>
</dbReference>
<dbReference type="InterPro" id="IPR001810">
    <property type="entry name" value="F-box_dom"/>
</dbReference>
<evidence type="ECO:0000256" key="2">
    <source>
        <dbReference type="ARBA" id="ARBA00022737"/>
    </source>
</evidence>
<name>A0A9N8VJS1_9GLOM</name>